<accession>A0A2U3EN34</accession>
<evidence type="ECO:0000313" key="5">
    <source>
        <dbReference type="Proteomes" id="UP000245956"/>
    </source>
</evidence>
<reference evidence="4 5" key="2">
    <citation type="journal article" date="2016" name="Front. Microbiol.">
        <title>Genome and transcriptome sequences reveal the specific parasitism of the nematophagous Purpureocillium lilacinum 36-1.</title>
        <authorList>
            <person name="Xie J."/>
            <person name="Li S."/>
            <person name="Mo C."/>
            <person name="Xiao X."/>
            <person name="Peng D."/>
            <person name="Wang G."/>
            <person name="Xiao Y."/>
        </authorList>
    </citation>
    <scope>NUCLEOTIDE SEQUENCE [LARGE SCALE GENOMIC DNA]</scope>
    <source>
        <strain evidence="4 5">36-1</strain>
    </source>
</reference>
<feature type="chain" id="PRO_5015409294" evidence="2">
    <location>
        <begin position="22"/>
        <end position="166"/>
    </location>
</feature>
<keyword evidence="2" id="KW-0732">Signal</keyword>
<protein>
    <submittedName>
        <fullName evidence="4">Uncharacterized protein</fullName>
    </submittedName>
</protein>
<evidence type="ECO:0000313" key="3">
    <source>
        <dbReference type="EMBL" id="KAK4087042.1"/>
    </source>
</evidence>
<feature type="region of interest" description="Disordered" evidence="1">
    <location>
        <begin position="136"/>
        <end position="166"/>
    </location>
</feature>
<name>A0A2U3EN34_PURLI</name>
<sequence>MQRHMRRPFGGGWSRFPGCWAGTLLVDAIVAPVGDVQSWSLGLHHVGFTVLPSSDRDWAPVADLMPSRPYAVADERLPNSGTGLDDTYDDSALRSRRKLTSDTIRLARPIVCTSRVFEGSFHARASPSLFLKKSLSQRPPACTGSYGAQQRESANCSRSRSARPPV</sequence>
<reference evidence="3 6" key="4">
    <citation type="journal article" date="2024" name="Microbiol. Resour. Announc.">
        <title>Genome annotations for the ascomycete fungi Trichoderma harzianum, Trichoderma aggressivum, and Purpureocillium lilacinum.</title>
        <authorList>
            <person name="Beijen E.P.W."/>
            <person name="Ohm R.A."/>
        </authorList>
    </citation>
    <scope>NUCLEOTIDE SEQUENCE [LARGE SCALE GENOMIC DNA]</scope>
    <source>
        <strain evidence="3 6">CBS 150709</strain>
    </source>
</reference>
<proteinExistence type="predicted"/>
<reference evidence="3" key="3">
    <citation type="submission" date="2023-11" db="EMBL/GenBank/DDBJ databases">
        <authorList>
            <person name="Beijen E."/>
            <person name="Ohm R.A."/>
        </authorList>
    </citation>
    <scope>NUCLEOTIDE SEQUENCE</scope>
    <source>
        <strain evidence="3">CBS 150709</strain>
    </source>
</reference>
<evidence type="ECO:0000256" key="1">
    <source>
        <dbReference type="SAM" id="MobiDB-lite"/>
    </source>
</evidence>
<feature type="compositionally biased region" description="Polar residues" evidence="1">
    <location>
        <begin position="146"/>
        <end position="159"/>
    </location>
</feature>
<dbReference type="Proteomes" id="UP000245956">
    <property type="component" value="Unassembled WGS sequence"/>
</dbReference>
<feature type="signal peptide" evidence="2">
    <location>
        <begin position="1"/>
        <end position="21"/>
    </location>
</feature>
<gene>
    <name evidence="4" type="ORF">PCL_06573</name>
    <name evidence="3" type="ORF">Purlil1_8561</name>
</gene>
<organism evidence="4 5">
    <name type="scientific">Purpureocillium lilacinum</name>
    <name type="common">Paecilomyces lilacinus</name>
    <dbReference type="NCBI Taxonomy" id="33203"/>
    <lineage>
        <taxon>Eukaryota</taxon>
        <taxon>Fungi</taxon>
        <taxon>Dikarya</taxon>
        <taxon>Ascomycota</taxon>
        <taxon>Pezizomycotina</taxon>
        <taxon>Sordariomycetes</taxon>
        <taxon>Hypocreomycetidae</taxon>
        <taxon>Hypocreales</taxon>
        <taxon>Ophiocordycipitaceae</taxon>
        <taxon>Purpureocillium</taxon>
    </lineage>
</organism>
<evidence type="ECO:0000313" key="4">
    <source>
        <dbReference type="EMBL" id="PWI75915.1"/>
    </source>
</evidence>
<dbReference type="AlphaFoldDB" id="A0A2U3EN34"/>
<reference evidence="4" key="1">
    <citation type="submission" date="2015-05" db="EMBL/GenBank/DDBJ databases">
        <authorList>
            <person name="Wang D.B."/>
            <person name="Wang M."/>
        </authorList>
    </citation>
    <scope>NUCLEOTIDE SEQUENCE</scope>
    <source>
        <strain evidence="4">36-1</strain>
    </source>
</reference>
<comment type="caution">
    <text evidence="4">The sequence shown here is derived from an EMBL/GenBank/DDBJ whole genome shotgun (WGS) entry which is preliminary data.</text>
</comment>
<dbReference type="Proteomes" id="UP001287286">
    <property type="component" value="Unassembled WGS sequence"/>
</dbReference>
<evidence type="ECO:0000256" key="2">
    <source>
        <dbReference type="SAM" id="SignalP"/>
    </source>
</evidence>
<evidence type="ECO:0000313" key="6">
    <source>
        <dbReference type="Proteomes" id="UP001287286"/>
    </source>
</evidence>
<dbReference type="EMBL" id="LCWV01000002">
    <property type="protein sequence ID" value="PWI75915.1"/>
    <property type="molecule type" value="Genomic_DNA"/>
</dbReference>
<dbReference type="EMBL" id="JAWRVI010000035">
    <property type="protein sequence ID" value="KAK4087042.1"/>
    <property type="molecule type" value="Genomic_DNA"/>
</dbReference>
<keyword evidence="6" id="KW-1185">Reference proteome</keyword>